<keyword evidence="3" id="KW-1185">Reference proteome</keyword>
<name>A0AAQ3L289_9LILI</name>
<gene>
    <name evidence="2" type="ORF">Cni_G26440</name>
</gene>
<dbReference type="Proteomes" id="UP001327560">
    <property type="component" value="Chromosome 8"/>
</dbReference>
<feature type="region of interest" description="Disordered" evidence="1">
    <location>
        <begin position="60"/>
        <end position="80"/>
    </location>
</feature>
<dbReference type="PANTHER" id="PTHR33167:SF26">
    <property type="entry name" value="EXPRESSED PROTEIN"/>
    <property type="match status" value="1"/>
</dbReference>
<dbReference type="AlphaFoldDB" id="A0AAQ3L289"/>
<reference evidence="2 3" key="1">
    <citation type="submission" date="2023-10" db="EMBL/GenBank/DDBJ databases">
        <title>Chromosome-scale genome assembly provides insights into flower coloration mechanisms of Canna indica.</title>
        <authorList>
            <person name="Li C."/>
        </authorList>
    </citation>
    <scope>NUCLEOTIDE SEQUENCE [LARGE SCALE GENOMIC DNA]</scope>
    <source>
        <tissue evidence="2">Flower</tissue>
    </source>
</reference>
<proteinExistence type="predicted"/>
<accession>A0AAQ3L289</accession>
<feature type="region of interest" description="Disordered" evidence="1">
    <location>
        <begin position="353"/>
        <end position="396"/>
    </location>
</feature>
<sequence length="449" mass="50208">MSDFVPCLLQFSLLVPSGSFVSSTCGYLRSVRILPFSISGLVWCCGFLSVLCLSSGMNKSTAKEGRLSSDQSAKGKGRKHTVFSTNVLSSSEGEAATTATSLNVPTSSHSTLLREGNINLDGSRVDVAGREGEGGPTSAIRWVGEDASFSVNKMVASFSAIILIAKAWIKDNWLLKLYEGKKRRIHFLRRLLSSILELIEKAESRIQISCRTFSAKFGRSLSNWKSKHNSREINNILRRPMQRDMKQYDREYMKTAMLKQEEMFRYQVRELHRLYKIQKHLMSELKNAEITKQRNIEIWNIKNDTCTNQPCYSSSNQRQPRPVLDLKLPAAEYIGQHSGEDVLNADEDSDLELKLSTGSSGAGAKKDMSGKPFTSDSGSSFSSSSNESGSMKQNSNDWTLFQVPDVSTRLRSDRNLAFGFGEQMTKDGLKQPTWLFQCSKQDMVVSFGL</sequence>
<feature type="compositionally biased region" description="Low complexity" evidence="1">
    <location>
        <begin position="375"/>
        <end position="390"/>
    </location>
</feature>
<dbReference type="EMBL" id="CP136897">
    <property type="protein sequence ID" value="WOL17647.1"/>
    <property type="molecule type" value="Genomic_DNA"/>
</dbReference>
<organism evidence="2 3">
    <name type="scientific">Canna indica</name>
    <name type="common">Indian-shot</name>
    <dbReference type="NCBI Taxonomy" id="4628"/>
    <lineage>
        <taxon>Eukaryota</taxon>
        <taxon>Viridiplantae</taxon>
        <taxon>Streptophyta</taxon>
        <taxon>Embryophyta</taxon>
        <taxon>Tracheophyta</taxon>
        <taxon>Spermatophyta</taxon>
        <taxon>Magnoliopsida</taxon>
        <taxon>Liliopsida</taxon>
        <taxon>Zingiberales</taxon>
        <taxon>Cannaceae</taxon>
        <taxon>Canna</taxon>
    </lineage>
</organism>
<evidence type="ECO:0000256" key="1">
    <source>
        <dbReference type="SAM" id="MobiDB-lite"/>
    </source>
</evidence>
<protein>
    <submittedName>
        <fullName evidence="2">Uncharacterized protein</fullName>
    </submittedName>
</protein>
<evidence type="ECO:0000313" key="2">
    <source>
        <dbReference type="EMBL" id="WOL17647.1"/>
    </source>
</evidence>
<dbReference type="PANTHER" id="PTHR33167">
    <property type="entry name" value="TRANSCRIPTION FACTOR, PUTATIVE (DUF863)-RELATED"/>
    <property type="match status" value="1"/>
</dbReference>
<evidence type="ECO:0000313" key="3">
    <source>
        <dbReference type="Proteomes" id="UP001327560"/>
    </source>
</evidence>